<dbReference type="AlphaFoldDB" id="A0AA88QEY2"/>
<proteinExistence type="predicted"/>
<evidence type="ECO:0008006" key="4">
    <source>
        <dbReference type="Google" id="ProtNLM"/>
    </source>
</evidence>
<feature type="compositionally biased region" description="Polar residues" evidence="1">
    <location>
        <begin position="39"/>
        <end position="52"/>
    </location>
</feature>
<protein>
    <recommendedName>
        <fullName evidence="4">Apolipoprotein L3</fullName>
    </recommendedName>
</protein>
<feature type="region of interest" description="Disordered" evidence="1">
    <location>
        <begin position="24"/>
        <end position="78"/>
    </location>
</feature>
<evidence type="ECO:0000256" key="1">
    <source>
        <dbReference type="SAM" id="MobiDB-lite"/>
    </source>
</evidence>
<gene>
    <name evidence="2" type="ORF">Q8A67_000142</name>
</gene>
<keyword evidence="3" id="KW-1185">Reference proteome</keyword>
<organism evidence="2 3">
    <name type="scientific">Cirrhinus molitorella</name>
    <name type="common">mud carp</name>
    <dbReference type="NCBI Taxonomy" id="172907"/>
    <lineage>
        <taxon>Eukaryota</taxon>
        <taxon>Metazoa</taxon>
        <taxon>Chordata</taxon>
        <taxon>Craniata</taxon>
        <taxon>Vertebrata</taxon>
        <taxon>Euteleostomi</taxon>
        <taxon>Actinopterygii</taxon>
        <taxon>Neopterygii</taxon>
        <taxon>Teleostei</taxon>
        <taxon>Ostariophysi</taxon>
        <taxon>Cypriniformes</taxon>
        <taxon>Cyprinidae</taxon>
        <taxon>Labeoninae</taxon>
        <taxon>Labeonini</taxon>
        <taxon>Cirrhinus</taxon>
    </lineage>
</organism>
<dbReference type="Proteomes" id="UP001187343">
    <property type="component" value="Unassembled WGS sequence"/>
</dbReference>
<sequence length="319" mass="35256">MENRESTERSSSLDHSCVSLKSDVSMHYPPNLNDEPVTSDPSILNQRSSSADPSCLSLKSDRSVEQPPKFSDEAVTPDLSLPSQFSTLCSEDQEDTETFVMATADKLLKLILCWIEEKERFADNLMKLAEELESLRAKCNVGECVGSTVTVVGAAGMIGAGVATLLTGGAGLPLFQLATQVTQIGSGISHVTKIIEELHNSKTMKKVKDVEEKSNIIAEEIQQLFQKLKSEKKEANPLLNPDELEHQIMAEFLRAIVRQSGLNVQIINDSMLNGMLSRTLLEYPLETFSDEHSRRSGGGFLVSRDQTTIRIRINIRRGF</sequence>
<evidence type="ECO:0000313" key="3">
    <source>
        <dbReference type="Proteomes" id="UP001187343"/>
    </source>
</evidence>
<accession>A0AA88QEY2</accession>
<dbReference type="EMBL" id="JAUYZG010000001">
    <property type="protein sequence ID" value="KAK2915768.1"/>
    <property type="molecule type" value="Genomic_DNA"/>
</dbReference>
<reference evidence="2" key="1">
    <citation type="submission" date="2023-08" db="EMBL/GenBank/DDBJ databases">
        <title>Chromosome-level Genome Assembly of mud carp (Cirrhinus molitorella).</title>
        <authorList>
            <person name="Liu H."/>
        </authorList>
    </citation>
    <scope>NUCLEOTIDE SEQUENCE</scope>
    <source>
        <strain evidence="2">Prfri</strain>
        <tissue evidence="2">Muscle</tissue>
    </source>
</reference>
<comment type="caution">
    <text evidence="2">The sequence shown here is derived from an EMBL/GenBank/DDBJ whole genome shotgun (WGS) entry which is preliminary data.</text>
</comment>
<name>A0AA88QEY2_9TELE</name>
<evidence type="ECO:0000313" key="2">
    <source>
        <dbReference type="EMBL" id="KAK2915768.1"/>
    </source>
</evidence>